<keyword evidence="2" id="KW-1185">Reference proteome</keyword>
<reference evidence="1" key="1">
    <citation type="journal article" date="2013" name="Nat. Commun.">
        <title>Whole-genome sequencing of Oryza brachyantha reveals mechanisms underlying Oryza genome evolution.</title>
        <authorList>
            <person name="Chen J."/>
            <person name="Huang Q."/>
            <person name="Gao D."/>
            <person name="Wang J."/>
            <person name="Lang Y."/>
            <person name="Liu T."/>
            <person name="Li B."/>
            <person name="Bai Z."/>
            <person name="Luis Goicoechea J."/>
            <person name="Liang C."/>
            <person name="Chen C."/>
            <person name="Zhang W."/>
            <person name="Sun S."/>
            <person name="Liao Y."/>
            <person name="Zhang X."/>
            <person name="Yang L."/>
            <person name="Song C."/>
            <person name="Wang M."/>
            <person name="Shi J."/>
            <person name="Liu G."/>
            <person name="Liu J."/>
            <person name="Zhou H."/>
            <person name="Zhou W."/>
            <person name="Yu Q."/>
            <person name="An N."/>
            <person name="Chen Y."/>
            <person name="Cai Q."/>
            <person name="Wang B."/>
            <person name="Liu B."/>
            <person name="Min J."/>
            <person name="Huang Y."/>
            <person name="Wu H."/>
            <person name="Li Z."/>
            <person name="Zhang Y."/>
            <person name="Yin Y."/>
            <person name="Song W."/>
            <person name="Jiang J."/>
            <person name="Jackson S.A."/>
            <person name="Wing R.A."/>
            <person name="Wang J."/>
            <person name="Chen M."/>
        </authorList>
    </citation>
    <scope>NUCLEOTIDE SEQUENCE [LARGE SCALE GENOMIC DNA]</scope>
    <source>
        <strain evidence="1">cv. IRGC 101232</strain>
    </source>
</reference>
<dbReference type="HOGENOM" id="CLU_1888934_0_0_1"/>
<protein>
    <recommendedName>
        <fullName evidence="3">FBD domain-containing protein</fullName>
    </recommendedName>
</protein>
<sequence>MAASNGFQSYGLEIDQCAKLSSLPPIPWTPTLQHVSIRTVRPGLERLFLFDNSLTIEGNKHLCSLDEKVLAFHNLTGLNRLIIRSCPHLIVPSEGPNNTRYKLAVDSLVIERCSFSGKEGTHMLSHFSNISTLCI</sequence>
<accession>J3ND98</accession>
<reference evidence="1" key="2">
    <citation type="submission" date="2013-04" db="UniProtKB">
        <authorList>
            <consortium name="EnsemblPlants"/>
        </authorList>
    </citation>
    <scope>IDENTIFICATION</scope>
</reference>
<evidence type="ECO:0000313" key="2">
    <source>
        <dbReference type="Proteomes" id="UP000006038"/>
    </source>
</evidence>
<dbReference type="Proteomes" id="UP000006038">
    <property type="component" value="Chromosome 12"/>
</dbReference>
<evidence type="ECO:0008006" key="3">
    <source>
        <dbReference type="Google" id="ProtNLM"/>
    </source>
</evidence>
<organism evidence="1">
    <name type="scientific">Oryza brachyantha</name>
    <name type="common">malo sina</name>
    <dbReference type="NCBI Taxonomy" id="4533"/>
    <lineage>
        <taxon>Eukaryota</taxon>
        <taxon>Viridiplantae</taxon>
        <taxon>Streptophyta</taxon>
        <taxon>Embryophyta</taxon>
        <taxon>Tracheophyta</taxon>
        <taxon>Spermatophyta</taxon>
        <taxon>Magnoliopsida</taxon>
        <taxon>Liliopsida</taxon>
        <taxon>Poales</taxon>
        <taxon>Poaceae</taxon>
        <taxon>BOP clade</taxon>
        <taxon>Oryzoideae</taxon>
        <taxon>Oryzeae</taxon>
        <taxon>Oryzinae</taxon>
        <taxon>Oryza</taxon>
    </lineage>
</organism>
<dbReference type="Gramene" id="OB12G19560.1">
    <property type="protein sequence ID" value="OB12G19560.1"/>
    <property type="gene ID" value="OB12G19560"/>
</dbReference>
<dbReference type="EnsemblPlants" id="OB12G19560.1">
    <property type="protein sequence ID" value="OB12G19560.1"/>
    <property type="gene ID" value="OB12G19560"/>
</dbReference>
<proteinExistence type="predicted"/>
<evidence type="ECO:0000313" key="1">
    <source>
        <dbReference type="EnsemblPlants" id="OB12G19560.1"/>
    </source>
</evidence>
<name>J3ND98_ORYBR</name>
<dbReference type="AlphaFoldDB" id="J3ND98"/>